<evidence type="ECO:0000256" key="1">
    <source>
        <dbReference type="SAM" id="MobiDB-lite"/>
    </source>
</evidence>
<dbReference type="Proteomes" id="UP001501074">
    <property type="component" value="Unassembled WGS sequence"/>
</dbReference>
<name>A0ABP7AFW1_9ACTN</name>
<proteinExistence type="predicted"/>
<comment type="caution">
    <text evidence="2">The sequence shown here is derived from an EMBL/GenBank/DDBJ whole genome shotgun (WGS) entry which is preliminary data.</text>
</comment>
<dbReference type="RefSeq" id="WP_231488502.1">
    <property type="nucleotide sequence ID" value="NZ_BAAAZO010000011.1"/>
</dbReference>
<evidence type="ECO:0008006" key="4">
    <source>
        <dbReference type="Google" id="ProtNLM"/>
    </source>
</evidence>
<gene>
    <name evidence="2" type="ORF">GCM10022223_56170</name>
</gene>
<keyword evidence="3" id="KW-1185">Reference proteome</keyword>
<evidence type="ECO:0000313" key="3">
    <source>
        <dbReference type="Proteomes" id="UP001501074"/>
    </source>
</evidence>
<reference evidence="3" key="1">
    <citation type="journal article" date="2019" name="Int. J. Syst. Evol. Microbiol.">
        <title>The Global Catalogue of Microorganisms (GCM) 10K type strain sequencing project: providing services to taxonomists for standard genome sequencing and annotation.</title>
        <authorList>
            <consortium name="The Broad Institute Genomics Platform"/>
            <consortium name="The Broad Institute Genome Sequencing Center for Infectious Disease"/>
            <person name="Wu L."/>
            <person name="Ma J."/>
        </authorList>
    </citation>
    <scope>NUCLEOTIDE SEQUENCE [LARGE SCALE GENOMIC DNA]</scope>
    <source>
        <strain evidence="3">JCM 16902</strain>
    </source>
</reference>
<dbReference type="PROSITE" id="PS51257">
    <property type="entry name" value="PROKAR_LIPOPROTEIN"/>
    <property type="match status" value="1"/>
</dbReference>
<organism evidence="2 3">
    <name type="scientific">Kineosporia mesophila</name>
    <dbReference type="NCBI Taxonomy" id="566012"/>
    <lineage>
        <taxon>Bacteria</taxon>
        <taxon>Bacillati</taxon>
        <taxon>Actinomycetota</taxon>
        <taxon>Actinomycetes</taxon>
        <taxon>Kineosporiales</taxon>
        <taxon>Kineosporiaceae</taxon>
        <taxon>Kineosporia</taxon>
    </lineage>
</organism>
<feature type="region of interest" description="Disordered" evidence="1">
    <location>
        <begin position="28"/>
        <end position="63"/>
    </location>
</feature>
<dbReference type="Gene3D" id="3.40.50.2300">
    <property type="match status" value="1"/>
</dbReference>
<protein>
    <recommendedName>
        <fullName evidence="4">BMP family ABC transporter substrate-binding protein</fullName>
    </recommendedName>
</protein>
<evidence type="ECO:0000313" key="2">
    <source>
        <dbReference type="EMBL" id="GAA3630999.1"/>
    </source>
</evidence>
<dbReference type="EMBL" id="BAAAZO010000011">
    <property type="protein sequence ID" value="GAA3630999.1"/>
    <property type="molecule type" value="Genomic_DNA"/>
</dbReference>
<sequence length="218" mass="22251">MLSPRRAVVILAAAALLAGCGDDWSDPHPATTAIGSPKPGFTDPSAPPTPESTVTPAPGSWDDVHPGKGYRVVLLTAGDDAATKSLASAVRSWADVEKVDLRTVDATGEHDLVPGITKAIGMGPELVISAGNDLVDPLTLVTASHLDQQFLVLGAEIPEPTGNVTAVGWPGASFRGEGLAASTPYDPATFTTDRAANATRAGVAAVLTQVTGIVLWLS</sequence>
<accession>A0ABP7AFW1</accession>